<accession>A0A6G0XZK3</accession>
<dbReference type="AlphaFoldDB" id="A0A6G0XZK3"/>
<gene>
    <name evidence="1" type="ORF">FWK35_00015686</name>
</gene>
<protein>
    <submittedName>
        <fullName evidence="1">Integrase catalytic domain-containing protein</fullName>
    </submittedName>
</protein>
<dbReference type="Proteomes" id="UP000478052">
    <property type="component" value="Unassembled WGS sequence"/>
</dbReference>
<organism evidence="1 2">
    <name type="scientific">Aphis craccivora</name>
    <name type="common">Cowpea aphid</name>
    <dbReference type="NCBI Taxonomy" id="307492"/>
    <lineage>
        <taxon>Eukaryota</taxon>
        <taxon>Metazoa</taxon>
        <taxon>Ecdysozoa</taxon>
        <taxon>Arthropoda</taxon>
        <taxon>Hexapoda</taxon>
        <taxon>Insecta</taxon>
        <taxon>Pterygota</taxon>
        <taxon>Neoptera</taxon>
        <taxon>Paraneoptera</taxon>
        <taxon>Hemiptera</taxon>
        <taxon>Sternorrhyncha</taxon>
        <taxon>Aphidomorpha</taxon>
        <taxon>Aphidoidea</taxon>
        <taxon>Aphididae</taxon>
        <taxon>Aphidini</taxon>
        <taxon>Aphis</taxon>
        <taxon>Aphis</taxon>
    </lineage>
</organism>
<sequence>MSFLQLFAEHTSETMDEMDDFDTLKSNDKFAKESPVANPHLKTKPHVLFTTNILHINGPYEPDTSVFTSIRIDSYTNANSCRIAQTLKNKGKLILRKREKLTEDVINRYIDEEAQLQLN</sequence>
<keyword evidence="2" id="KW-1185">Reference proteome</keyword>
<comment type="caution">
    <text evidence="1">The sequence shown here is derived from an EMBL/GenBank/DDBJ whole genome shotgun (WGS) entry which is preliminary data.</text>
</comment>
<name>A0A6G0XZK3_APHCR</name>
<evidence type="ECO:0000313" key="1">
    <source>
        <dbReference type="EMBL" id="KAF0746455.1"/>
    </source>
</evidence>
<proteinExistence type="predicted"/>
<reference evidence="1 2" key="1">
    <citation type="submission" date="2019-08" db="EMBL/GenBank/DDBJ databases">
        <title>Whole genome of Aphis craccivora.</title>
        <authorList>
            <person name="Voronova N.V."/>
            <person name="Shulinski R.S."/>
            <person name="Bandarenka Y.V."/>
            <person name="Zhorov D.G."/>
            <person name="Warner D."/>
        </authorList>
    </citation>
    <scope>NUCLEOTIDE SEQUENCE [LARGE SCALE GENOMIC DNA]</scope>
    <source>
        <strain evidence="1">180601</strain>
        <tissue evidence="1">Whole Body</tissue>
    </source>
</reference>
<dbReference type="EMBL" id="VUJU01007203">
    <property type="protein sequence ID" value="KAF0746455.1"/>
    <property type="molecule type" value="Genomic_DNA"/>
</dbReference>
<evidence type="ECO:0000313" key="2">
    <source>
        <dbReference type="Proteomes" id="UP000478052"/>
    </source>
</evidence>